<dbReference type="AlphaFoldDB" id="A0A376JVH1"/>
<organism evidence="2 3">
    <name type="scientific">Escherichia coli</name>
    <dbReference type="NCBI Taxonomy" id="562"/>
    <lineage>
        <taxon>Bacteria</taxon>
        <taxon>Pseudomonadati</taxon>
        <taxon>Pseudomonadota</taxon>
        <taxon>Gammaproteobacteria</taxon>
        <taxon>Enterobacterales</taxon>
        <taxon>Enterobacteriaceae</taxon>
        <taxon>Escherichia</taxon>
    </lineage>
</organism>
<dbReference type="Proteomes" id="UP000512322">
    <property type="component" value="Plasmid pRHB30-C10_9"/>
</dbReference>
<dbReference type="EMBL" id="UFZA01000005">
    <property type="protein sequence ID" value="STE74434.1"/>
    <property type="molecule type" value="Genomic_DNA"/>
</dbReference>
<geneLocation type="plasmid" evidence="1">
    <name>pRHB30-C10_9</name>
</geneLocation>
<keyword evidence="1" id="KW-0614">Plasmid</keyword>
<evidence type="ECO:0000313" key="1">
    <source>
        <dbReference type="EMBL" id="QMF70723.1"/>
    </source>
</evidence>
<reference evidence="2 3" key="1">
    <citation type="submission" date="2018-06" db="EMBL/GenBank/DDBJ databases">
        <authorList>
            <consortium name="Pathogen Informatics"/>
            <person name="Doyle S."/>
        </authorList>
    </citation>
    <scope>NUCLEOTIDE SEQUENCE [LARGE SCALE GENOMIC DNA]</scope>
    <source>
        <strain evidence="2 3">NCTC10082</strain>
    </source>
</reference>
<reference evidence="1 4" key="2">
    <citation type="submission" date="2020-06" db="EMBL/GenBank/DDBJ databases">
        <title>REHAB project genomes.</title>
        <authorList>
            <person name="Shaw L.P."/>
        </authorList>
    </citation>
    <scope>NUCLEOTIDE SEQUENCE [LARGE SCALE GENOMIC DNA]</scope>
    <source>
        <strain evidence="1 4">RHB30-C10</strain>
        <plasmid evidence="4">prhb30-c10_9</plasmid>
        <plasmid evidence="1">pRHB30-C10_9</plasmid>
    </source>
</reference>
<evidence type="ECO:0000313" key="3">
    <source>
        <dbReference type="Proteomes" id="UP000255164"/>
    </source>
</evidence>
<sequence>MMDKDTTTLKRTLAHNRAFSDNINRSGIAWCYNTEIVLAACEAIEAELQRRGCL</sequence>
<evidence type="ECO:0000313" key="2">
    <source>
        <dbReference type="EMBL" id="STE74434.1"/>
    </source>
</evidence>
<gene>
    <name evidence="1" type="ORF">HVY77_28420</name>
    <name evidence="2" type="ORF">NCTC10082_05661</name>
</gene>
<dbReference type="EMBL" id="CP057301">
    <property type="protein sequence ID" value="QMF70723.1"/>
    <property type="molecule type" value="Genomic_DNA"/>
</dbReference>
<name>A0A376JVH1_ECOLX</name>
<proteinExistence type="predicted"/>
<evidence type="ECO:0000313" key="4">
    <source>
        <dbReference type="Proteomes" id="UP000512322"/>
    </source>
</evidence>
<dbReference type="RefSeq" id="WP_000968835.1">
    <property type="nucleotide sequence ID" value="NZ_BLCO01000089.1"/>
</dbReference>
<dbReference type="Proteomes" id="UP000255164">
    <property type="component" value="Unassembled WGS sequence"/>
</dbReference>
<accession>A0A376JVH1</accession>
<geneLocation type="plasmid" evidence="4">
    <name>prhb30-c10_9</name>
</geneLocation>
<protein>
    <submittedName>
        <fullName evidence="2">Uncharacterized protein</fullName>
    </submittedName>
</protein>